<organism evidence="10 11">
    <name type="scientific">Quercus suber</name>
    <name type="common">Cork oak</name>
    <dbReference type="NCBI Taxonomy" id="58331"/>
    <lineage>
        <taxon>Eukaryota</taxon>
        <taxon>Viridiplantae</taxon>
        <taxon>Streptophyta</taxon>
        <taxon>Embryophyta</taxon>
        <taxon>Tracheophyta</taxon>
        <taxon>Spermatophyta</taxon>
        <taxon>Magnoliopsida</taxon>
        <taxon>eudicotyledons</taxon>
        <taxon>Gunneridae</taxon>
        <taxon>Pentapetalae</taxon>
        <taxon>rosids</taxon>
        <taxon>fabids</taxon>
        <taxon>Fagales</taxon>
        <taxon>Fagaceae</taxon>
        <taxon>Quercus</taxon>
    </lineage>
</organism>
<accession>A0AAW0LVN7</accession>
<dbReference type="Gene3D" id="1.10.630.10">
    <property type="entry name" value="Cytochrome P450"/>
    <property type="match status" value="1"/>
</dbReference>
<comment type="cofactor">
    <cofactor evidence="1 8">
        <name>heme</name>
        <dbReference type="ChEBI" id="CHEBI:30413"/>
    </cofactor>
</comment>
<name>A0AAW0LVN7_QUESU</name>
<dbReference type="AlphaFoldDB" id="A0AAW0LVN7"/>
<sequence length="511" mass="57560">MALQVSFAFTTFLIVLSLFWLLKVCRRSKPHSKVQKLPPGPRKLPIIGNMHNLIGSLPHHALQKLAAEHGPLMHLQLGEISAVVVSSPRVAGEVMKTHDLAFVLRPQTLGTKIVFYDGLDIAFAPYGDYWRQMRKVCILELLSAKRVQSFSSLREDEVCNLIKSIHSSSGSPINFTENIFSLTSKIVSRAAFGNKCKDRAAFALLTKEISTLMGGFHLADLFPSKTFLHVFSGLKTKLENIHRKVDKMLDNIINDHRENQMSAATGNGELSKVDLVDVLLDLQQSGSLELPITTSHIKGVILDIFAAGTDTTSTTIDWAMSEMMRQPRVLEKAQAEIRQAFKGKKQIHEKDIQNLSYLKLVIKETLRLHPPGPMLLPRECREPCEIDGYEIPLKTKVIVNAWAIGRDPEYWHDPESFIPERFANSSIEFNGTHLEYIPFGVGRRMCPGVTFGLANTEFPLAQLLYHFDWELSGRMRPEDLDMTEVFGTSVCRESNLYLVAKPYTTPLEHQI</sequence>
<dbReference type="GO" id="GO:0005506">
    <property type="term" value="F:iron ion binding"/>
    <property type="evidence" value="ECO:0007669"/>
    <property type="project" value="InterPro"/>
</dbReference>
<dbReference type="PROSITE" id="PS00086">
    <property type="entry name" value="CYTOCHROME_P450"/>
    <property type="match status" value="1"/>
</dbReference>
<dbReference type="Pfam" id="PF00067">
    <property type="entry name" value="p450"/>
    <property type="match status" value="1"/>
</dbReference>
<evidence type="ECO:0000256" key="9">
    <source>
        <dbReference type="RuleBase" id="RU000461"/>
    </source>
</evidence>
<dbReference type="PRINTS" id="PR00463">
    <property type="entry name" value="EP450I"/>
</dbReference>
<dbReference type="PANTHER" id="PTHR47953:SF16">
    <property type="entry name" value="CYTOCHROME P450 71D8"/>
    <property type="match status" value="1"/>
</dbReference>
<dbReference type="GO" id="GO:0016705">
    <property type="term" value="F:oxidoreductase activity, acting on paired donors, with incorporation or reduction of molecular oxygen"/>
    <property type="evidence" value="ECO:0007669"/>
    <property type="project" value="InterPro"/>
</dbReference>
<evidence type="ECO:0000313" key="11">
    <source>
        <dbReference type="Proteomes" id="UP000237347"/>
    </source>
</evidence>
<proteinExistence type="inferred from homology"/>
<evidence type="ECO:0000256" key="8">
    <source>
        <dbReference type="PIRSR" id="PIRSR602401-1"/>
    </source>
</evidence>
<evidence type="ECO:0000256" key="3">
    <source>
        <dbReference type="ARBA" id="ARBA00022617"/>
    </source>
</evidence>
<evidence type="ECO:0000256" key="7">
    <source>
        <dbReference type="ARBA" id="ARBA00023033"/>
    </source>
</evidence>
<reference evidence="10 11" key="1">
    <citation type="journal article" date="2018" name="Sci. Data">
        <title>The draft genome sequence of cork oak.</title>
        <authorList>
            <person name="Ramos A.M."/>
            <person name="Usie A."/>
            <person name="Barbosa P."/>
            <person name="Barros P.M."/>
            <person name="Capote T."/>
            <person name="Chaves I."/>
            <person name="Simoes F."/>
            <person name="Abreu I."/>
            <person name="Carrasquinho I."/>
            <person name="Faro C."/>
            <person name="Guimaraes J.B."/>
            <person name="Mendonca D."/>
            <person name="Nobrega F."/>
            <person name="Rodrigues L."/>
            <person name="Saibo N.J.M."/>
            <person name="Varela M.C."/>
            <person name="Egas C."/>
            <person name="Matos J."/>
            <person name="Miguel C.M."/>
            <person name="Oliveira M.M."/>
            <person name="Ricardo C.P."/>
            <person name="Goncalves S."/>
        </authorList>
    </citation>
    <scope>NUCLEOTIDE SEQUENCE [LARGE SCALE GENOMIC DNA]</scope>
    <source>
        <strain evidence="11">cv. HL8</strain>
    </source>
</reference>
<dbReference type="CDD" id="cd11072">
    <property type="entry name" value="CYP71-like"/>
    <property type="match status" value="1"/>
</dbReference>
<dbReference type="GO" id="GO:0004497">
    <property type="term" value="F:monooxygenase activity"/>
    <property type="evidence" value="ECO:0007669"/>
    <property type="project" value="UniProtKB-KW"/>
</dbReference>
<dbReference type="PANTHER" id="PTHR47953">
    <property type="entry name" value="OS08G0105600 PROTEIN"/>
    <property type="match status" value="1"/>
</dbReference>
<keyword evidence="4 8" id="KW-0479">Metal-binding</keyword>
<dbReference type="EMBL" id="PKMF04000053">
    <property type="protein sequence ID" value="KAK7854629.1"/>
    <property type="molecule type" value="Genomic_DNA"/>
</dbReference>
<dbReference type="FunFam" id="1.10.630.10:FF:000008">
    <property type="entry name" value="Cytochrome P450 71D8"/>
    <property type="match status" value="1"/>
</dbReference>
<dbReference type="InterPro" id="IPR002401">
    <property type="entry name" value="Cyt_P450_E_grp-I"/>
</dbReference>
<dbReference type="Proteomes" id="UP000237347">
    <property type="component" value="Unassembled WGS sequence"/>
</dbReference>
<keyword evidence="6 8" id="KW-0408">Iron</keyword>
<evidence type="ECO:0000256" key="1">
    <source>
        <dbReference type="ARBA" id="ARBA00001971"/>
    </source>
</evidence>
<evidence type="ECO:0000313" key="10">
    <source>
        <dbReference type="EMBL" id="KAK7854629.1"/>
    </source>
</evidence>
<dbReference type="PRINTS" id="PR00385">
    <property type="entry name" value="P450"/>
</dbReference>
<evidence type="ECO:0000256" key="4">
    <source>
        <dbReference type="ARBA" id="ARBA00022723"/>
    </source>
</evidence>
<protein>
    <submittedName>
        <fullName evidence="10">Cytochrome p450 71d8</fullName>
    </submittedName>
</protein>
<dbReference type="InterPro" id="IPR052306">
    <property type="entry name" value="CYP450_71D"/>
</dbReference>
<keyword evidence="11" id="KW-1185">Reference proteome</keyword>
<dbReference type="InterPro" id="IPR017972">
    <property type="entry name" value="Cyt_P450_CS"/>
</dbReference>
<dbReference type="InterPro" id="IPR036396">
    <property type="entry name" value="Cyt_P450_sf"/>
</dbReference>
<dbReference type="SUPFAM" id="SSF48264">
    <property type="entry name" value="Cytochrome P450"/>
    <property type="match status" value="1"/>
</dbReference>
<evidence type="ECO:0000256" key="5">
    <source>
        <dbReference type="ARBA" id="ARBA00023002"/>
    </source>
</evidence>
<keyword evidence="5 9" id="KW-0560">Oxidoreductase</keyword>
<dbReference type="InterPro" id="IPR001128">
    <property type="entry name" value="Cyt_P450"/>
</dbReference>
<comment type="caution">
    <text evidence="10">The sequence shown here is derived from an EMBL/GenBank/DDBJ whole genome shotgun (WGS) entry which is preliminary data.</text>
</comment>
<comment type="similarity">
    <text evidence="2 9">Belongs to the cytochrome P450 family.</text>
</comment>
<dbReference type="GO" id="GO:0020037">
    <property type="term" value="F:heme binding"/>
    <property type="evidence" value="ECO:0007669"/>
    <property type="project" value="InterPro"/>
</dbReference>
<keyword evidence="7 9" id="KW-0503">Monooxygenase</keyword>
<evidence type="ECO:0000256" key="2">
    <source>
        <dbReference type="ARBA" id="ARBA00010617"/>
    </source>
</evidence>
<keyword evidence="3 8" id="KW-0349">Heme</keyword>
<feature type="binding site" description="axial binding residue" evidence="8">
    <location>
        <position position="446"/>
    </location>
    <ligand>
        <name>heme</name>
        <dbReference type="ChEBI" id="CHEBI:30413"/>
    </ligand>
    <ligandPart>
        <name>Fe</name>
        <dbReference type="ChEBI" id="CHEBI:18248"/>
    </ligandPart>
</feature>
<evidence type="ECO:0000256" key="6">
    <source>
        <dbReference type="ARBA" id="ARBA00023004"/>
    </source>
</evidence>
<gene>
    <name evidence="10" type="primary">CYP71D8_7</name>
    <name evidence="10" type="ORF">CFP56_031481</name>
</gene>